<name>A0ABV9W8Z5_9ACTN</name>
<protein>
    <submittedName>
        <fullName evidence="2">Uncharacterized protein</fullName>
    </submittedName>
</protein>
<feature type="compositionally biased region" description="Polar residues" evidence="1">
    <location>
        <begin position="10"/>
        <end position="20"/>
    </location>
</feature>
<evidence type="ECO:0000313" key="2">
    <source>
        <dbReference type="EMBL" id="MFC5004717.1"/>
    </source>
</evidence>
<keyword evidence="3" id="KW-1185">Reference proteome</keyword>
<dbReference type="Proteomes" id="UP001595912">
    <property type="component" value="Unassembled WGS sequence"/>
</dbReference>
<organism evidence="2 3">
    <name type="scientific">Dactylosporangium cerinum</name>
    <dbReference type="NCBI Taxonomy" id="1434730"/>
    <lineage>
        <taxon>Bacteria</taxon>
        <taxon>Bacillati</taxon>
        <taxon>Actinomycetota</taxon>
        <taxon>Actinomycetes</taxon>
        <taxon>Micromonosporales</taxon>
        <taxon>Micromonosporaceae</taxon>
        <taxon>Dactylosporangium</taxon>
    </lineage>
</organism>
<gene>
    <name evidence="2" type="ORF">ACFPIJ_43690</name>
</gene>
<dbReference type="EMBL" id="JBHSIU010000066">
    <property type="protein sequence ID" value="MFC5004717.1"/>
    <property type="molecule type" value="Genomic_DNA"/>
</dbReference>
<evidence type="ECO:0000313" key="3">
    <source>
        <dbReference type="Proteomes" id="UP001595912"/>
    </source>
</evidence>
<feature type="region of interest" description="Disordered" evidence="1">
    <location>
        <begin position="1"/>
        <end position="26"/>
    </location>
</feature>
<comment type="caution">
    <text evidence="2">The sequence shown here is derived from an EMBL/GenBank/DDBJ whole genome shotgun (WGS) entry which is preliminary data.</text>
</comment>
<sequence>MMLVVRGASSGCSQLDTQPRSAVAEPDPPAVFRLESSRPAERAWQPYFDRVSVACVEMALSEWMLSGEMLTDNRELDDEARVSLEQHFRRLPIPDYPLWAGGGPMRWFEGPGAILREDAGTWLWVRATSADAIAAVRQVVPGEWLDGGECWTDE</sequence>
<evidence type="ECO:0000256" key="1">
    <source>
        <dbReference type="SAM" id="MobiDB-lite"/>
    </source>
</evidence>
<dbReference type="RefSeq" id="WP_380124864.1">
    <property type="nucleotide sequence ID" value="NZ_JBHSIU010000066.1"/>
</dbReference>
<reference evidence="3" key="1">
    <citation type="journal article" date="2019" name="Int. J. Syst. Evol. Microbiol.">
        <title>The Global Catalogue of Microorganisms (GCM) 10K type strain sequencing project: providing services to taxonomists for standard genome sequencing and annotation.</title>
        <authorList>
            <consortium name="The Broad Institute Genomics Platform"/>
            <consortium name="The Broad Institute Genome Sequencing Center for Infectious Disease"/>
            <person name="Wu L."/>
            <person name="Ma J."/>
        </authorList>
    </citation>
    <scope>NUCLEOTIDE SEQUENCE [LARGE SCALE GENOMIC DNA]</scope>
    <source>
        <strain evidence="3">CGMCC 4.7152</strain>
    </source>
</reference>
<accession>A0ABV9W8Z5</accession>
<proteinExistence type="predicted"/>